<dbReference type="EMBL" id="CVRI01000038">
    <property type="protein sequence ID" value="CRK94208.1"/>
    <property type="molecule type" value="Genomic_DNA"/>
</dbReference>
<dbReference type="OrthoDB" id="9974421at2759"/>
<evidence type="ECO:0000313" key="1">
    <source>
        <dbReference type="EMBL" id="CRK94208.1"/>
    </source>
</evidence>
<protein>
    <submittedName>
        <fullName evidence="1">CLUMA_CG007723, isoform A</fullName>
    </submittedName>
</protein>
<organism evidence="1 2">
    <name type="scientific">Clunio marinus</name>
    <dbReference type="NCBI Taxonomy" id="568069"/>
    <lineage>
        <taxon>Eukaryota</taxon>
        <taxon>Metazoa</taxon>
        <taxon>Ecdysozoa</taxon>
        <taxon>Arthropoda</taxon>
        <taxon>Hexapoda</taxon>
        <taxon>Insecta</taxon>
        <taxon>Pterygota</taxon>
        <taxon>Neoptera</taxon>
        <taxon>Endopterygota</taxon>
        <taxon>Diptera</taxon>
        <taxon>Nematocera</taxon>
        <taxon>Chironomoidea</taxon>
        <taxon>Chironomidae</taxon>
        <taxon>Clunio</taxon>
    </lineage>
</organism>
<reference evidence="1 2" key="1">
    <citation type="submission" date="2015-04" db="EMBL/GenBank/DDBJ databases">
        <authorList>
            <person name="Syromyatnikov M.Y."/>
            <person name="Popov V.N."/>
        </authorList>
    </citation>
    <scope>NUCLEOTIDE SEQUENCE [LARGE SCALE GENOMIC DNA]</scope>
</reference>
<sequence length="104" mass="12199">MNAKIRTMQCMHLEKMHITKLYFVFIQEQSKKRNNLRKKILIGDVESKLGKDAENILVPDMKLNHLDFVYATDADALVYNHTIDIIGKKIRNVVSDFDHQHFLT</sequence>
<proteinExistence type="predicted"/>
<evidence type="ECO:0000313" key="2">
    <source>
        <dbReference type="Proteomes" id="UP000183832"/>
    </source>
</evidence>
<dbReference type="Proteomes" id="UP000183832">
    <property type="component" value="Unassembled WGS sequence"/>
</dbReference>
<name>A0A1J1I1K4_9DIPT</name>
<dbReference type="AlphaFoldDB" id="A0A1J1I1K4"/>
<gene>
    <name evidence="1" type="ORF">CLUMA_CG007723</name>
</gene>
<keyword evidence="2" id="KW-1185">Reference proteome</keyword>
<accession>A0A1J1I1K4</accession>